<name>A0A9P5CA77_9HYPO</name>
<reference evidence="2 3" key="1">
    <citation type="submission" date="2018-06" db="EMBL/GenBank/DDBJ databases">
        <title>Genome analysis of cellulolytic fungus Trichoderma lentiforme CFAM-422.</title>
        <authorList>
            <person name="Steindorff A.S."/>
            <person name="Formighieri E.F."/>
            <person name="Midorikawa G.E.O."/>
            <person name="Tamietti M.S."/>
            <person name="Ramos E.Z."/>
            <person name="Silva A.S."/>
            <person name="Bon E.P.S."/>
            <person name="Mendes T.D."/>
            <person name="Damaso M.C.T."/>
            <person name="Favaro L.C.L."/>
        </authorList>
    </citation>
    <scope>NUCLEOTIDE SEQUENCE [LARGE SCALE GENOMIC DNA]</scope>
    <source>
        <strain evidence="2 3">CFAM-422</strain>
    </source>
</reference>
<accession>A0A9P5CA77</accession>
<proteinExistence type="predicted"/>
<dbReference type="EMBL" id="QLNT01000021">
    <property type="protein sequence ID" value="KAF3062722.1"/>
    <property type="molecule type" value="Genomic_DNA"/>
</dbReference>
<evidence type="ECO:0000313" key="3">
    <source>
        <dbReference type="Proteomes" id="UP000801864"/>
    </source>
</evidence>
<keyword evidence="3" id="KW-1185">Reference proteome</keyword>
<feature type="compositionally biased region" description="Polar residues" evidence="1">
    <location>
        <begin position="77"/>
        <end position="87"/>
    </location>
</feature>
<evidence type="ECO:0000313" key="2">
    <source>
        <dbReference type="EMBL" id="KAF3062722.1"/>
    </source>
</evidence>
<dbReference type="AlphaFoldDB" id="A0A9P5CA77"/>
<gene>
    <name evidence="2" type="ORF">CFAM422_010741</name>
</gene>
<sequence length="87" mass="10053">MSQGNRVTQRSQLQEFVMARIQCKISDHLEGTTSHKSQNQEDTMQLKQVAYSTLTSNSNNDERLSRKYGKDHRAQDRSQQNLINTIV</sequence>
<organism evidence="2 3">
    <name type="scientific">Trichoderma lentiforme</name>
    <dbReference type="NCBI Taxonomy" id="1567552"/>
    <lineage>
        <taxon>Eukaryota</taxon>
        <taxon>Fungi</taxon>
        <taxon>Dikarya</taxon>
        <taxon>Ascomycota</taxon>
        <taxon>Pezizomycotina</taxon>
        <taxon>Sordariomycetes</taxon>
        <taxon>Hypocreomycetidae</taxon>
        <taxon>Hypocreales</taxon>
        <taxon>Hypocreaceae</taxon>
        <taxon>Trichoderma</taxon>
    </lineage>
</organism>
<dbReference type="Proteomes" id="UP000801864">
    <property type="component" value="Unassembled WGS sequence"/>
</dbReference>
<feature type="region of interest" description="Disordered" evidence="1">
    <location>
        <begin position="53"/>
        <end position="87"/>
    </location>
</feature>
<comment type="caution">
    <text evidence="2">The sequence shown here is derived from an EMBL/GenBank/DDBJ whole genome shotgun (WGS) entry which is preliminary data.</text>
</comment>
<evidence type="ECO:0000256" key="1">
    <source>
        <dbReference type="SAM" id="MobiDB-lite"/>
    </source>
</evidence>
<protein>
    <submittedName>
        <fullName evidence="2">Uncharacterized protein</fullName>
    </submittedName>
</protein>